<keyword evidence="5" id="KW-1185">Reference proteome</keyword>
<accession>D8T7S0</accession>
<evidence type="ECO:0000313" key="4">
    <source>
        <dbReference type="EMBL" id="EFJ07210.1"/>
    </source>
</evidence>
<evidence type="ECO:0000313" key="5">
    <source>
        <dbReference type="Proteomes" id="UP000001514"/>
    </source>
</evidence>
<organism evidence="5">
    <name type="scientific">Selaginella moellendorffii</name>
    <name type="common">Spikemoss</name>
    <dbReference type="NCBI Taxonomy" id="88036"/>
    <lineage>
        <taxon>Eukaryota</taxon>
        <taxon>Viridiplantae</taxon>
        <taxon>Streptophyta</taxon>
        <taxon>Embryophyta</taxon>
        <taxon>Tracheophyta</taxon>
        <taxon>Lycopodiopsida</taxon>
        <taxon>Selaginellales</taxon>
        <taxon>Selaginellaceae</taxon>
        <taxon>Selaginella</taxon>
    </lineage>
</organism>
<dbReference type="Proteomes" id="UP000001514">
    <property type="component" value="Unassembled WGS sequence"/>
</dbReference>
<dbReference type="InterPro" id="IPR001715">
    <property type="entry name" value="CH_dom"/>
</dbReference>
<dbReference type="GO" id="GO:0005930">
    <property type="term" value="C:axoneme"/>
    <property type="evidence" value="ECO:0000318"/>
    <property type="project" value="GO_Central"/>
</dbReference>
<keyword evidence="2" id="KW-1133">Transmembrane helix</keyword>
<dbReference type="InterPro" id="IPR036872">
    <property type="entry name" value="CH_dom_sf"/>
</dbReference>
<name>D8T7S0_SELML</name>
<dbReference type="Pfam" id="PF06294">
    <property type="entry name" value="CH_2"/>
    <property type="match status" value="1"/>
</dbReference>
<evidence type="ECO:0000259" key="3">
    <source>
        <dbReference type="PROSITE" id="PS50021"/>
    </source>
</evidence>
<dbReference type="AlphaFoldDB" id="D8T7S0"/>
<dbReference type="PANTHER" id="PTHR12509">
    <property type="entry name" value="SPERMATOGENESIS-ASSOCIATED 4-RELATED"/>
    <property type="match status" value="1"/>
</dbReference>
<proteinExistence type="predicted"/>
<dbReference type="HOGENOM" id="CLU_051757_0_0_1"/>
<gene>
    <name evidence="4" type="ORF">SELMODRAFT_429928</name>
</gene>
<dbReference type="PROSITE" id="PS50021">
    <property type="entry name" value="CH"/>
    <property type="match status" value="1"/>
</dbReference>
<dbReference type="FunFam" id="1.10.418.10:FF:000059">
    <property type="entry name" value="RIKEN cDNA 6430531B16 gene"/>
    <property type="match status" value="1"/>
</dbReference>
<feature type="transmembrane region" description="Helical" evidence="2">
    <location>
        <begin position="347"/>
        <end position="366"/>
    </location>
</feature>
<evidence type="ECO:0000256" key="2">
    <source>
        <dbReference type="SAM" id="Phobius"/>
    </source>
</evidence>
<dbReference type="STRING" id="88036.D8T7S0"/>
<dbReference type="GO" id="GO:0051493">
    <property type="term" value="P:regulation of cytoskeleton organization"/>
    <property type="evidence" value="ECO:0000318"/>
    <property type="project" value="GO_Central"/>
</dbReference>
<feature type="region of interest" description="Disordered" evidence="1">
    <location>
        <begin position="276"/>
        <end position="305"/>
    </location>
</feature>
<keyword evidence="2" id="KW-0812">Transmembrane</keyword>
<dbReference type="InterPro" id="IPR010441">
    <property type="entry name" value="CH_2"/>
</dbReference>
<evidence type="ECO:0000256" key="1">
    <source>
        <dbReference type="SAM" id="MobiDB-lite"/>
    </source>
</evidence>
<dbReference type="GO" id="GO:0008017">
    <property type="term" value="F:microtubule binding"/>
    <property type="evidence" value="ECO:0000318"/>
    <property type="project" value="GO_Central"/>
</dbReference>
<dbReference type="Gramene" id="EFJ07210">
    <property type="protein sequence ID" value="EFJ07210"/>
    <property type="gene ID" value="SELMODRAFT_429928"/>
</dbReference>
<dbReference type="Gene3D" id="1.10.418.10">
    <property type="entry name" value="Calponin-like domain"/>
    <property type="match status" value="1"/>
</dbReference>
<keyword evidence="2" id="KW-0472">Membrane</keyword>
<dbReference type="KEGG" id="smo:SELMODRAFT_429928"/>
<dbReference type="InParanoid" id="D8T7S0"/>
<reference evidence="4 5" key="1">
    <citation type="journal article" date="2011" name="Science">
        <title>The Selaginella genome identifies genetic changes associated with the evolution of vascular plants.</title>
        <authorList>
            <person name="Banks J.A."/>
            <person name="Nishiyama T."/>
            <person name="Hasebe M."/>
            <person name="Bowman J.L."/>
            <person name="Gribskov M."/>
            <person name="dePamphilis C."/>
            <person name="Albert V.A."/>
            <person name="Aono N."/>
            <person name="Aoyama T."/>
            <person name="Ambrose B.A."/>
            <person name="Ashton N.W."/>
            <person name="Axtell M.J."/>
            <person name="Barker E."/>
            <person name="Barker M.S."/>
            <person name="Bennetzen J.L."/>
            <person name="Bonawitz N.D."/>
            <person name="Chapple C."/>
            <person name="Cheng C."/>
            <person name="Correa L.G."/>
            <person name="Dacre M."/>
            <person name="DeBarry J."/>
            <person name="Dreyer I."/>
            <person name="Elias M."/>
            <person name="Engstrom E.M."/>
            <person name="Estelle M."/>
            <person name="Feng L."/>
            <person name="Finet C."/>
            <person name="Floyd S.K."/>
            <person name="Frommer W.B."/>
            <person name="Fujita T."/>
            <person name="Gramzow L."/>
            <person name="Gutensohn M."/>
            <person name="Harholt J."/>
            <person name="Hattori M."/>
            <person name="Heyl A."/>
            <person name="Hirai T."/>
            <person name="Hiwatashi Y."/>
            <person name="Ishikawa M."/>
            <person name="Iwata M."/>
            <person name="Karol K.G."/>
            <person name="Koehler B."/>
            <person name="Kolukisaoglu U."/>
            <person name="Kubo M."/>
            <person name="Kurata T."/>
            <person name="Lalonde S."/>
            <person name="Li K."/>
            <person name="Li Y."/>
            <person name="Litt A."/>
            <person name="Lyons E."/>
            <person name="Manning G."/>
            <person name="Maruyama T."/>
            <person name="Michael T.P."/>
            <person name="Mikami K."/>
            <person name="Miyazaki S."/>
            <person name="Morinaga S."/>
            <person name="Murata T."/>
            <person name="Mueller-Roeber B."/>
            <person name="Nelson D.R."/>
            <person name="Obara M."/>
            <person name="Oguri Y."/>
            <person name="Olmstead R.G."/>
            <person name="Onodera N."/>
            <person name="Petersen B.L."/>
            <person name="Pils B."/>
            <person name="Prigge M."/>
            <person name="Rensing S.A."/>
            <person name="Riano-Pachon D.M."/>
            <person name="Roberts A.W."/>
            <person name="Sato Y."/>
            <person name="Scheller H.V."/>
            <person name="Schulz B."/>
            <person name="Schulz C."/>
            <person name="Shakirov E.V."/>
            <person name="Shibagaki N."/>
            <person name="Shinohara N."/>
            <person name="Shippen D.E."/>
            <person name="Soerensen I."/>
            <person name="Sotooka R."/>
            <person name="Sugimoto N."/>
            <person name="Sugita M."/>
            <person name="Sumikawa N."/>
            <person name="Tanurdzic M."/>
            <person name="Theissen G."/>
            <person name="Ulvskov P."/>
            <person name="Wakazuki S."/>
            <person name="Weng J.K."/>
            <person name="Willats W.W."/>
            <person name="Wipf D."/>
            <person name="Wolf P.G."/>
            <person name="Yang L."/>
            <person name="Zimmer A.D."/>
            <person name="Zhu Q."/>
            <person name="Mitros T."/>
            <person name="Hellsten U."/>
            <person name="Loque D."/>
            <person name="Otillar R."/>
            <person name="Salamov A."/>
            <person name="Schmutz J."/>
            <person name="Shapiro H."/>
            <person name="Lindquist E."/>
            <person name="Lucas S."/>
            <person name="Rokhsar D."/>
            <person name="Grigoriev I.V."/>
        </authorList>
    </citation>
    <scope>NUCLEOTIDE SEQUENCE [LARGE SCALE GENOMIC DNA]</scope>
</reference>
<feature type="domain" description="Calponin-homology (CH)" evidence="3">
    <location>
        <begin position="161"/>
        <end position="269"/>
    </location>
</feature>
<dbReference type="eggNOG" id="ENOG502S497">
    <property type="taxonomic scope" value="Eukaryota"/>
</dbReference>
<sequence>MAPPQHWELHLVLDLESTWRLSWEHLQHLANHKGFDEQTINTLCYLKVTNRWFINKMWRLQCQSGKQLNRHRVNANILRIVAICSENMITVADVSGEKTFASIDYGEGFSGYSPCTNLFIWTWLEYLNDRMHLQRIKYALKPEQAFDLYIPGQCFVDAYLIDQLSAERLQVDGIPLSRPKRNIARDFSDGVLAAEVVAHYCPRLVDIHNYSAANSLAQKIYNWNTLNNKGFRRLNFSLTKEDVEAVANAENQMIERILKLLKYKIAKYRPIKTESMKHEPNGHGNYPMKRSPPRMYTPPSRGHERRLSGNDEILQAVVRSQSYEAGAACEAQRPQDSSADRKAIKTYTTLVLVVLVCSLMAFKWVFLNLEGIHKYAISLDVAFEGTCQRDLRAREAMKGIAYCMALHYMSDIRQNSVDCWYHNLPRVPMNCEIC</sequence>
<protein>
    <recommendedName>
        <fullName evidence="3">Calponin-homology (CH) domain-containing protein</fullName>
    </recommendedName>
</protein>
<dbReference type="EMBL" id="GL377687">
    <property type="protein sequence ID" value="EFJ07210.1"/>
    <property type="molecule type" value="Genomic_DNA"/>
</dbReference>
<dbReference type="InterPro" id="IPR052111">
    <property type="entry name" value="Spermatogenesis_Ciliary_MAP"/>
</dbReference>
<dbReference type="PANTHER" id="PTHR12509:SF9">
    <property type="entry name" value="SPERM FLAGELLAR PROTEIN 1 ISOFORM X1"/>
    <property type="match status" value="1"/>
</dbReference>